<evidence type="ECO:0000313" key="2">
    <source>
        <dbReference type="Proteomes" id="UP000014003"/>
    </source>
</evidence>
<evidence type="ECO:0000313" key="1">
    <source>
        <dbReference type="EMBL" id="EOO11748.1"/>
    </source>
</evidence>
<dbReference type="Proteomes" id="UP000014003">
    <property type="component" value="Unassembled WGS sequence"/>
</dbReference>
<gene>
    <name evidence="1" type="ORF">IGA_05332</name>
</gene>
<dbReference type="AlphaFoldDB" id="R8CJI8"/>
<sequence length="47" mass="5153">MYLKGKGEVTCIECHPSYILIPSFEIKSSITKSGKSKKAAMKFTTGL</sequence>
<protein>
    <submittedName>
        <fullName evidence="1">Uncharacterized protein</fullName>
    </submittedName>
</protein>
<dbReference type="EMBL" id="AHDZ01000066">
    <property type="protein sequence ID" value="EOO11748.1"/>
    <property type="molecule type" value="Genomic_DNA"/>
</dbReference>
<organism evidence="1 2">
    <name type="scientific">Bacillus cereus HuA3-9</name>
    <dbReference type="NCBI Taxonomy" id="1053205"/>
    <lineage>
        <taxon>Bacteria</taxon>
        <taxon>Bacillati</taxon>
        <taxon>Bacillota</taxon>
        <taxon>Bacilli</taxon>
        <taxon>Bacillales</taxon>
        <taxon>Bacillaceae</taxon>
        <taxon>Bacillus</taxon>
        <taxon>Bacillus cereus group</taxon>
    </lineage>
</organism>
<reference evidence="1 2" key="1">
    <citation type="submission" date="2012-12" db="EMBL/GenBank/DDBJ databases">
        <title>The Genome Sequence of Bacillus cereus HuA3-9.</title>
        <authorList>
            <consortium name="The Broad Institute Genome Sequencing Platform"/>
            <consortium name="The Broad Institute Genome Sequencing Center for Infectious Disease"/>
            <person name="Feldgarden M."/>
            <person name="Van der Auwera G.A."/>
            <person name="Mahillon J."/>
            <person name="Duprez V."/>
            <person name="Timmery S."/>
            <person name="Mattelet C."/>
            <person name="Dierick K."/>
            <person name="Sun M."/>
            <person name="Yu Z."/>
            <person name="Zhu L."/>
            <person name="Hu X."/>
            <person name="Shank E.B."/>
            <person name="Swiecicka I."/>
            <person name="Hansen B.M."/>
            <person name="Andrup L."/>
            <person name="Walker B."/>
            <person name="Young S.K."/>
            <person name="Zeng Q."/>
            <person name="Gargeya S."/>
            <person name="Fitzgerald M."/>
            <person name="Haas B."/>
            <person name="Abouelleil A."/>
            <person name="Alvarado L."/>
            <person name="Arachchi H.M."/>
            <person name="Berlin A.M."/>
            <person name="Chapman S.B."/>
            <person name="Dewar J."/>
            <person name="Goldberg J."/>
            <person name="Griggs A."/>
            <person name="Gujja S."/>
            <person name="Hansen M."/>
            <person name="Howarth C."/>
            <person name="Imamovic A."/>
            <person name="Larimer J."/>
            <person name="McCowan C."/>
            <person name="Murphy C."/>
            <person name="Neiman D."/>
            <person name="Pearson M."/>
            <person name="Priest M."/>
            <person name="Roberts A."/>
            <person name="Saif S."/>
            <person name="Shea T."/>
            <person name="Sisk P."/>
            <person name="Sykes S."/>
            <person name="Wortman J."/>
            <person name="Nusbaum C."/>
            <person name="Birren B."/>
        </authorList>
    </citation>
    <scope>NUCLEOTIDE SEQUENCE [LARGE SCALE GENOMIC DNA]</scope>
    <source>
        <strain evidence="1 2">HuA3-9</strain>
    </source>
</reference>
<dbReference type="HOGENOM" id="CLU_3164267_0_0_9"/>
<name>R8CJI8_BACCE</name>
<accession>R8CJI8</accession>
<proteinExistence type="predicted"/>
<comment type="caution">
    <text evidence="1">The sequence shown here is derived from an EMBL/GenBank/DDBJ whole genome shotgun (WGS) entry which is preliminary data.</text>
</comment>